<evidence type="ECO:0000259" key="1">
    <source>
        <dbReference type="Pfam" id="PF13023"/>
    </source>
</evidence>
<evidence type="ECO:0000313" key="3">
    <source>
        <dbReference type="Proteomes" id="UP000178450"/>
    </source>
</evidence>
<dbReference type="Proteomes" id="UP000178450">
    <property type="component" value="Unassembled WGS sequence"/>
</dbReference>
<dbReference type="AlphaFoldDB" id="A0A1F7K9K0"/>
<dbReference type="Pfam" id="PF13023">
    <property type="entry name" value="HD_3"/>
    <property type="match status" value="1"/>
</dbReference>
<dbReference type="Gene3D" id="1.10.3210.10">
    <property type="entry name" value="Hypothetical protein af1432"/>
    <property type="match status" value="1"/>
</dbReference>
<accession>A0A1F7K9K0</accession>
<name>A0A1F7K9K0_9BACT</name>
<dbReference type="SUPFAM" id="SSF109604">
    <property type="entry name" value="HD-domain/PDEase-like"/>
    <property type="match status" value="1"/>
</dbReference>
<evidence type="ECO:0000313" key="2">
    <source>
        <dbReference type="EMBL" id="OGK64529.1"/>
    </source>
</evidence>
<sequence length="207" mass="23864">MNVAQIYVQYKIPQNLQEHMLRVAALSQILTENWIGKLLDKEAILQTCLFHDMANIIKFNFNNPVFKMTPEEIRYWQAVRQELVKKYSNNIHAATLAICQEINLPETVLDLVNKLEWSNTPAILKNKDLESGITVYCDMRIGPFGIMSLKNRIADLQARNPSADYSQTKKDAVLLEETLQEQISISVNSITDPQLNRLFDQLSRREV</sequence>
<comment type="caution">
    <text evidence="2">The sequence shown here is derived from an EMBL/GenBank/DDBJ whole genome shotgun (WGS) entry which is preliminary data.</text>
</comment>
<protein>
    <recommendedName>
        <fullName evidence="1">HD domain-containing protein</fullName>
    </recommendedName>
</protein>
<dbReference type="EMBL" id="MGBG01000020">
    <property type="protein sequence ID" value="OGK64529.1"/>
    <property type="molecule type" value="Genomic_DNA"/>
</dbReference>
<feature type="domain" description="HD" evidence="1">
    <location>
        <begin position="13"/>
        <end position="100"/>
    </location>
</feature>
<dbReference type="InterPro" id="IPR006674">
    <property type="entry name" value="HD_domain"/>
</dbReference>
<reference evidence="2 3" key="1">
    <citation type="journal article" date="2016" name="Nat. Commun.">
        <title>Thousands of microbial genomes shed light on interconnected biogeochemical processes in an aquifer system.</title>
        <authorList>
            <person name="Anantharaman K."/>
            <person name="Brown C.T."/>
            <person name="Hug L.A."/>
            <person name="Sharon I."/>
            <person name="Castelle C.J."/>
            <person name="Probst A.J."/>
            <person name="Thomas B.C."/>
            <person name="Singh A."/>
            <person name="Wilkins M.J."/>
            <person name="Karaoz U."/>
            <person name="Brodie E.L."/>
            <person name="Williams K.H."/>
            <person name="Hubbard S.S."/>
            <person name="Banfield J.F."/>
        </authorList>
    </citation>
    <scope>NUCLEOTIDE SEQUENCE [LARGE SCALE GENOMIC DNA]</scope>
</reference>
<gene>
    <name evidence="2" type="ORF">A2209_02415</name>
</gene>
<organism evidence="2 3">
    <name type="scientific">Candidatus Roizmanbacteria bacterium RIFOXYA1_FULL_41_12</name>
    <dbReference type="NCBI Taxonomy" id="1802082"/>
    <lineage>
        <taxon>Bacteria</taxon>
        <taxon>Candidatus Roizmaniibacteriota</taxon>
    </lineage>
</organism>
<proteinExistence type="predicted"/>